<evidence type="ECO:0000313" key="1">
    <source>
        <dbReference type="EMBL" id="CAL1591862.1"/>
    </source>
</evidence>
<proteinExistence type="predicted"/>
<dbReference type="Proteomes" id="UP001497482">
    <property type="component" value="Chromosome 2"/>
</dbReference>
<dbReference type="Gene3D" id="3.30.70.1820">
    <property type="entry name" value="L1 transposable element, RRM domain"/>
    <property type="match status" value="1"/>
</dbReference>
<organism evidence="1 2">
    <name type="scientific">Knipowitschia caucasica</name>
    <name type="common">Caucasian dwarf goby</name>
    <name type="synonym">Pomatoschistus caucasicus</name>
    <dbReference type="NCBI Taxonomy" id="637954"/>
    <lineage>
        <taxon>Eukaryota</taxon>
        <taxon>Metazoa</taxon>
        <taxon>Chordata</taxon>
        <taxon>Craniata</taxon>
        <taxon>Vertebrata</taxon>
        <taxon>Euteleostomi</taxon>
        <taxon>Actinopterygii</taxon>
        <taxon>Neopterygii</taxon>
        <taxon>Teleostei</taxon>
        <taxon>Neoteleostei</taxon>
        <taxon>Acanthomorphata</taxon>
        <taxon>Gobiaria</taxon>
        <taxon>Gobiiformes</taxon>
        <taxon>Gobioidei</taxon>
        <taxon>Gobiidae</taxon>
        <taxon>Gobiinae</taxon>
        <taxon>Knipowitschia</taxon>
    </lineage>
</organism>
<gene>
    <name evidence="1" type="ORF">KC01_LOCUS21197</name>
</gene>
<dbReference type="PANTHER" id="PTHR11505">
    <property type="entry name" value="L1 TRANSPOSABLE ELEMENT-RELATED"/>
    <property type="match status" value="1"/>
</dbReference>
<dbReference type="InterPro" id="IPR004244">
    <property type="entry name" value="Transposase_22"/>
</dbReference>
<sequence length="230" mass="27257">MEQQRVMFRELIQQQQENFKGFIKLIMESTNTRMDLQTKDIQELKTSLQFTQGEVDTLKEHNLKLTERTNTLQTDFYKVCDNLHIITDKLEYLEGQSRRNNLVFEGVLESPGETWADAEEKVKEILKEKLQLNHVVEVERAHRVGKPGGGRDWPRPIIARLLRWKDREEILQRAKRLKGTKILINEDESIKRKRKELMPELRAARERGEMAFLRYDKLIIRPRSSTPHPV</sequence>
<protein>
    <submittedName>
        <fullName evidence="1">Uncharacterized protein</fullName>
    </submittedName>
</protein>
<name>A0AAV2KUU5_KNICA</name>
<evidence type="ECO:0000313" key="2">
    <source>
        <dbReference type="Proteomes" id="UP001497482"/>
    </source>
</evidence>
<dbReference type="EMBL" id="OZ035824">
    <property type="protein sequence ID" value="CAL1591862.1"/>
    <property type="molecule type" value="Genomic_DNA"/>
</dbReference>
<accession>A0AAV2KUU5</accession>
<dbReference type="AlphaFoldDB" id="A0AAV2KUU5"/>
<reference evidence="1 2" key="1">
    <citation type="submission" date="2024-04" db="EMBL/GenBank/DDBJ databases">
        <authorList>
            <person name="Waldvogel A.-M."/>
            <person name="Schoenle A."/>
        </authorList>
    </citation>
    <scope>NUCLEOTIDE SEQUENCE [LARGE SCALE GENOMIC DNA]</scope>
</reference>
<keyword evidence="2" id="KW-1185">Reference proteome</keyword>